<keyword evidence="2" id="KW-0677">Repeat</keyword>
<dbReference type="PROSITE" id="PS50835">
    <property type="entry name" value="IG_LIKE"/>
    <property type="match status" value="4"/>
</dbReference>
<dbReference type="PANTHER" id="PTHR12231:SF253">
    <property type="entry name" value="DPR-INTERACTING PROTEIN ETA, ISOFORM B-RELATED"/>
    <property type="match status" value="1"/>
</dbReference>
<evidence type="ECO:0000313" key="6">
    <source>
        <dbReference type="EMBL" id="TNM90220.1"/>
    </source>
</evidence>
<dbReference type="Pfam" id="PF07679">
    <property type="entry name" value="I-set"/>
    <property type="match status" value="2"/>
</dbReference>
<dbReference type="InterPro" id="IPR003599">
    <property type="entry name" value="Ig_sub"/>
</dbReference>
<feature type="domain" description="Ig-like" evidence="5">
    <location>
        <begin position="16"/>
        <end position="102"/>
    </location>
</feature>
<evidence type="ECO:0000259" key="5">
    <source>
        <dbReference type="PROSITE" id="PS50835"/>
    </source>
</evidence>
<dbReference type="Proteomes" id="UP000516260">
    <property type="component" value="Chromosome 4"/>
</dbReference>
<dbReference type="SUPFAM" id="SSF48726">
    <property type="entry name" value="Immunoglobulin"/>
    <property type="match status" value="4"/>
</dbReference>
<keyword evidence="3" id="KW-1015">Disulfide bond</keyword>
<dbReference type="SMART" id="SM00409">
    <property type="entry name" value="IG"/>
    <property type="match status" value="4"/>
</dbReference>
<dbReference type="CDD" id="cd00096">
    <property type="entry name" value="Ig"/>
    <property type="match status" value="1"/>
</dbReference>
<dbReference type="PANTHER" id="PTHR12231">
    <property type="entry name" value="CTX-RELATED TYPE I TRANSMEMBRANE PROTEIN"/>
    <property type="match status" value="1"/>
</dbReference>
<keyword evidence="7" id="KW-1185">Reference proteome</keyword>
<reference evidence="6 7" key="1">
    <citation type="submission" date="2019-04" db="EMBL/GenBank/DDBJ databases">
        <title>The sequence and de novo assembly of Takifugu bimaculatus genome using PacBio and Hi-C technologies.</title>
        <authorList>
            <person name="Xu P."/>
            <person name="Liu B."/>
            <person name="Zhou Z."/>
        </authorList>
    </citation>
    <scope>NUCLEOTIDE SEQUENCE [LARGE SCALE GENOMIC DNA]</scope>
    <source>
        <strain evidence="6">TB-2018</strain>
        <tissue evidence="6">Muscle</tissue>
    </source>
</reference>
<dbReference type="InterPro" id="IPR003598">
    <property type="entry name" value="Ig_sub2"/>
</dbReference>
<dbReference type="InterPro" id="IPR013783">
    <property type="entry name" value="Ig-like_fold"/>
</dbReference>
<gene>
    <name evidence="6" type="ORF">fugu_004454</name>
</gene>
<proteinExistence type="predicted"/>
<dbReference type="SMART" id="SM00408">
    <property type="entry name" value="IGc2"/>
    <property type="match status" value="4"/>
</dbReference>
<dbReference type="Gene3D" id="2.60.40.10">
    <property type="entry name" value="Immunoglobulins"/>
    <property type="match status" value="4"/>
</dbReference>
<feature type="domain" description="Ig-like" evidence="5">
    <location>
        <begin position="200"/>
        <end position="286"/>
    </location>
</feature>
<keyword evidence="1" id="KW-0732">Signal</keyword>
<dbReference type="FunFam" id="2.60.40.10:FF:000706">
    <property type="entry name" value="Hemicentin 1"/>
    <property type="match status" value="1"/>
</dbReference>
<comment type="caution">
    <text evidence="6">The sequence shown here is derived from an EMBL/GenBank/DDBJ whole genome shotgun (WGS) entry which is preliminary data.</text>
</comment>
<name>A0A4Z2BGD0_9TELE</name>
<dbReference type="InterPro" id="IPR036179">
    <property type="entry name" value="Ig-like_dom_sf"/>
</dbReference>
<evidence type="ECO:0000256" key="2">
    <source>
        <dbReference type="ARBA" id="ARBA00022737"/>
    </source>
</evidence>
<feature type="domain" description="Ig-like" evidence="5">
    <location>
        <begin position="107"/>
        <end position="193"/>
    </location>
</feature>
<dbReference type="Pfam" id="PF13927">
    <property type="entry name" value="Ig_3"/>
    <property type="match status" value="2"/>
</dbReference>
<evidence type="ECO:0000256" key="4">
    <source>
        <dbReference type="ARBA" id="ARBA00023319"/>
    </source>
</evidence>
<protein>
    <recommendedName>
        <fullName evidence="5">Ig-like domain-containing protein</fullName>
    </recommendedName>
</protein>
<accession>A0A4Z2BGD0</accession>
<dbReference type="FunFam" id="2.60.40.10:FF:000186">
    <property type="entry name" value="Hemicentin 1"/>
    <property type="match status" value="3"/>
</dbReference>
<dbReference type="InterPro" id="IPR013098">
    <property type="entry name" value="Ig_I-set"/>
</dbReference>
<evidence type="ECO:0000313" key="7">
    <source>
        <dbReference type="Proteomes" id="UP000516260"/>
    </source>
</evidence>
<feature type="domain" description="Ig-like" evidence="5">
    <location>
        <begin position="291"/>
        <end position="376"/>
    </location>
</feature>
<keyword evidence="4" id="KW-0393">Immunoglobulin domain</keyword>
<dbReference type="InterPro" id="IPR007110">
    <property type="entry name" value="Ig-like_dom"/>
</dbReference>
<evidence type="ECO:0000256" key="1">
    <source>
        <dbReference type="ARBA" id="ARBA00022729"/>
    </source>
</evidence>
<evidence type="ECO:0000256" key="3">
    <source>
        <dbReference type="ARBA" id="ARBA00023157"/>
    </source>
</evidence>
<dbReference type="InterPro" id="IPR051170">
    <property type="entry name" value="Neural/epithelial_adhesion"/>
</dbReference>
<sequence>MAGSSSLFFTVEILLPPIIRESSSEVTTHIGQDALLPCEVEEESHATVTWRKDGFPITQDNRYTLLSEGSLRIHGVQLSDAGRYYCTVSNQAGSDHRGVELRVFVGPSISPGPFNVTVTSGIRAVLSCETTGIPSPKVSWKRNGTPLDVSQLSGAFRLLSSGSLVLLSPSNEDEGYFECTAVNEAGEERRVIEVILQVPPSIEDDVTAVTAVKLAPTVLPCHVHGRPQPTVFWTKGGAKLSSRGGTYRVLPTGLLEITSVLPSHAGRYTCSARNSAGVAHKHVSLSVQESPEIRPMAEEVQVVLHHGTVLPCEAQGFPRPSISWQREGVPIATGHRLSLLSNGALKFSRVTLGDAGMYQCLAKNEAGAAVGQTKLVLHVPPVLSVPRIEYTSVLGQPASLECVADGQPQPDCRLA</sequence>
<dbReference type="AlphaFoldDB" id="A0A4Z2BGD0"/>
<organism evidence="6 7">
    <name type="scientific">Takifugu bimaculatus</name>
    <dbReference type="NCBI Taxonomy" id="433685"/>
    <lineage>
        <taxon>Eukaryota</taxon>
        <taxon>Metazoa</taxon>
        <taxon>Chordata</taxon>
        <taxon>Craniata</taxon>
        <taxon>Vertebrata</taxon>
        <taxon>Euteleostomi</taxon>
        <taxon>Actinopterygii</taxon>
        <taxon>Neopterygii</taxon>
        <taxon>Teleostei</taxon>
        <taxon>Neoteleostei</taxon>
        <taxon>Acanthomorphata</taxon>
        <taxon>Eupercaria</taxon>
        <taxon>Tetraodontiformes</taxon>
        <taxon>Tetradontoidea</taxon>
        <taxon>Tetraodontidae</taxon>
        <taxon>Takifugu</taxon>
    </lineage>
</organism>
<dbReference type="EMBL" id="SWLE01000017">
    <property type="protein sequence ID" value="TNM90220.1"/>
    <property type="molecule type" value="Genomic_DNA"/>
</dbReference>